<evidence type="ECO:0000256" key="4">
    <source>
        <dbReference type="ARBA" id="ARBA00023136"/>
    </source>
</evidence>
<evidence type="ECO:0000313" key="7">
    <source>
        <dbReference type="Proteomes" id="UP000233535"/>
    </source>
</evidence>
<accession>A0A2N3HY74</accession>
<dbReference type="Proteomes" id="UP000233535">
    <property type="component" value="Unassembled WGS sequence"/>
</dbReference>
<keyword evidence="7" id="KW-1185">Reference proteome</keyword>
<dbReference type="GO" id="GO:0006890">
    <property type="term" value="P:retrograde vesicle-mediated transport, Golgi to endoplasmic reticulum"/>
    <property type="evidence" value="ECO:0007669"/>
    <property type="project" value="TreeGrafter"/>
</dbReference>
<dbReference type="GO" id="GO:0012505">
    <property type="term" value="C:endomembrane system"/>
    <property type="evidence" value="ECO:0007669"/>
    <property type="project" value="UniProtKB-ARBA"/>
</dbReference>
<keyword evidence="3" id="KW-0446">Lipid-binding</keyword>
<dbReference type="PANTHER" id="PTHR12704:SF2">
    <property type="entry name" value="GOLGI PHOSPHOPROTEIN 3 HOMOLOG SAURON"/>
    <property type="match status" value="1"/>
</dbReference>
<protein>
    <recommendedName>
        <fullName evidence="8">GPP34 family phosphoprotein</fullName>
    </recommendedName>
</protein>
<feature type="transmembrane region" description="Helical" evidence="5">
    <location>
        <begin position="20"/>
        <end position="42"/>
    </location>
</feature>
<keyword evidence="4 5" id="KW-0472">Membrane</keyword>
<dbReference type="Gene3D" id="1.10.3630.10">
    <property type="entry name" value="yeast vps74-n-term truncation variant domain like"/>
    <property type="match status" value="1"/>
</dbReference>
<evidence type="ECO:0000256" key="5">
    <source>
        <dbReference type="SAM" id="Phobius"/>
    </source>
</evidence>
<dbReference type="GO" id="GO:0043001">
    <property type="term" value="P:Golgi to plasma membrane protein transport"/>
    <property type="evidence" value="ECO:0007669"/>
    <property type="project" value="TreeGrafter"/>
</dbReference>
<dbReference type="InterPro" id="IPR038261">
    <property type="entry name" value="GPP34-like_sf"/>
</dbReference>
<gene>
    <name evidence="6" type="ORF">BZG02_09585</name>
</gene>
<evidence type="ECO:0000313" key="6">
    <source>
        <dbReference type="EMBL" id="PKQ63015.1"/>
    </source>
</evidence>
<dbReference type="AlphaFoldDB" id="A0A2N3HY74"/>
<comment type="caution">
    <text evidence="6">The sequence shown here is derived from an EMBL/GenBank/DDBJ whole genome shotgun (WGS) entry which is preliminary data.</text>
</comment>
<dbReference type="GO" id="GO:0070273">
    <property type="term" value="F:phosphatidylinositol-4-phosphate binding"/>
    <property type="evidence" value="ECO:0007669"/>
    <property type="project" value="InterPro"/>
</dbReference>
<keyword evidence="5" id="KW-1133">Transmembrane helix</keyword>
<dbReference type="EMBL" id="MVDD01000006">
    <property type="protein sequence ID" value="PKQ63015.1"/>
    <property type="molecule type" value="Genomic_DNA"/>
</dbReference>
<dbReference type="InterPro" id="IPR008628">
    <property type="entry name" value="GPP34-like"/>
</dbReference>
<sequence length="224" mass="25696">MNLNLVDQLCLLALDDEKGSFVADSFSFGYAMAGAIILELSLQEKIEIRDKNIEVKSHKNCNDMLLDHFMEEIRNSKKKRGLQAWVEIIGNKEAYIKEETLKKLIADGILSKKEEKILWVFSNDKYPTLNAKPENELRKRLNEILLNDRSLEMKESMLISLIDMCSLNTEVFGKERAKKYEKKIKTIVENAQLSSEVGNVVKEIHEALMVVIVMMLTTTTIINN</sequence>
<dbReference type="OrthoDB" id="1118616at2"/>
<evidence type="ECO:0000256" key="3">
    <source>
        <dbReference type="ARBA" id="ARBA00023121"/>
    </source>
</evidence>
<keyword evidence="2" id="KW-0333">Golgi apparatus</keyword>
<dbReference type="GO" id="GO:0007030">
    <property type="term" value="P:Golgi organization"/>
    <property type="evidence" value="ECO:0007669"/>
    <property type="project" value="TreeGrafter"/>
</dbReference>
<dbReference type="GO" id="GO:0048194">
    <property type="term" value="P:Golgi vesicle budding"/>
    <property type="evidence" value="ECO:0007669"/>
    <property type="project" value="TreeGrafter"/>
</dbReference>
<evidence type="ECO:0008006" key="8">
    <source>
        <dbReference type="Google" id="ProtNLM"/>
    </source>
</evidence>
<evidence type="ECO:0000256" key="1">
    <source>
        <dbReference type="ARBA" id="ARBA00004255"/>
    </source>
</evidence>
<comment type="subcellular location">
    <subcellularLocation>
        <location evidence="1">Golgi apparatus membrane</location>
        <topology evidence="1">Peripheral membrane protein</topology>
        <orientation evidence="1">Cytoplasmic side</orientation>
    </subcellularLocation>
</comment>
<keyword evidence="5" id="KW-0812">Transmembrane</keyword>
<dbReference type="RefSeq" id="WP_101261220.1">
    <property type="nucleotide sequence ID" value="NZ_MVDD01000006.1"/>
</dbReference>
<reference evidence="6 7" key="1">
    <citation type="journal article" date="2017" name="Front. Microbiol.">
        <title>Labilibaculum manganireducens gen. nov., sp. nov. and Labilibaculum filiforme sp. nov., Novel Bacteroidetes Isolated from Subsurface Sediments of the Baltic Sea.</title>
        <authorList>
            <person name="Vandieken V."/>
            <person name="Marshall I.P."/>
            <person name="Niemann H."/>
            <person name="Engelen B."/>
            <person name="Cypionka H."/>
        </authorList>
    </citation>
    <scope>NUCLEOTIDE SEQUENCE [LARGE SCALE GENOMIC DNA]</scope>
    <source>
        <strain evidence="6 7">59.16B</strain>
    </source>
</reference>
<organism evidence="6 7">
    <name type="scientific">Labilibaculum filiforme</name>
    <dbReference type="NCBI Taxonomy" id="1940526"/>
    <lineage>
        <taxon>Bacteria</taxon>
        <taxon>Pseudomonadati</taxon>
        <taxon>Bacteroidota</taxon>
        <taxon>Bacteroidia</taxon>
        <taxon>Marinilabiliales</taxon>
        <taxon>Marinifilaceae</taxon>
        <taxon>Labilibaculum</taxon>
    </lineage>
</organism>
<dbReference type="GO" id="GO:0005829">
    <property type="term" value="C:cytosol"/>
    <property type="evidence" value="ECO:0007669"/>
    <property type="project" value="TreeGrafter"/>
</dbReference>
<dbReference type="Pfam" id="PF05719">
    <property type="entry name" value="GPP34"/>
    <property type="match status" value="1"/>
</dbReference>
<proteinExistence type="predicted"/>
<dbReference type="PANTHER" id="PTHR12704">
    <property type="entry name" value="TRANS-GOLGI PROTEIN GMX33"/>
    <property type="match status" value="1"/>
</dbReference>
<name>A0A2N3HY74_9BACT</name>
<evidence type="ECO:0000256" key="2">
    <source>
        <dbReference type="ARBA" id="ARBA00023034"/>
    </source>
</evidence>